<gene>
    <name evidence="3" type="ORF">DW663_10285</name>
</gene>
<dbReference type="EMBL" id="QRHL01000023">
    <property type="protein sequence ID" value="RHF70661.1"/>
    <property type="molecule type" value="Genomic_DNA"/>
</dbReference>
<dbReference type="GeneID" id="62763970"/>
<evidence type="ECO:0000256" key="1">
    <source>
        <dbReference type="SAM" id="Phobius"/>
    </source>
</evidence>
<evidence type="ECO:0000259" key="2">
    <source>
        <dbReference type="Pfam" id="PF01957"/>
    </source>
</evidence>
<feature type="transmembrane region" description="Helical" evidence="1">
    <location>
        <begin position="43"/>
        <end position="60"/>
    </location>
</feature>
<comment type="caution">
    <text evidence="3">The sequence shown here is derived from an EMBL/GenBank/DDBJ whole genome shotgun (WGS) entry which is preliminary data.</text>
</comment>
<sequence length="136" mass="15548">MWTWFLLGIVFLGIEAISFGLISIWFAIGAFVAMFFTHLPIDYQFFIFIGVSGISLLLIRKTALVFLKGRGEELDRITKSKIKVENIEQRGNVEIYLVRLDGKIWEAICDEKLIIGEIAQVEKIQGNKLILNKLNN</sequence>
<dbReference type="AlphaFoldDB" id="A0A414PQ56"/>
<feature type="domain" description="NfeD-like C-terminal" evidence="2">
    <location>
        <begin position="83"/>
        <end position="131"/>
    </location>
</feature>
<feature type="transmembrane region" description="Helical" evidence="1">
    <location>
        <begin position="7"/>
        <end position="37"/>
    </location>
</feature>
<keyword evidence="1" id="KW-1133">Transmembrane helix</keyword>
<dbReference type="Proteomes" id="UP000284676">
    <property type="component" value="Unassembled WGS sequence"/>
</dbReference>
<dbReference type="InterPro" id="IPR012340">
    <property type="entry name" value="NA-bd_OB-fold"/>
</dbReference>
<accession>A0A414PQ56</accession>
<dbReference type="Gene3D" id="2.40.50.140">
    <property type="entry name" value="Nucleic acid-binding proteins"/>
    <property type="match status" value="1"/>
</dbReference>
<dbReference type="SUPFAM" id="SSF141322">
    <property type="entry name" value="NfeD domain-like"/>
    <property type="match status" value="1"/>
</dbReference>
<evidence type="ECO:0000313" key="4">
    <source>
        <dbReference type="Proteomes" id="UP000284676"/>
    </source>
</evidence>
<keyword evidence="1" id="KW-0812">Transmembrane</keyword>
<proteinExistence type="predicted"/>
<name>A0A414PQ56_FUSMR</name>
<dbReference type="InterPro" id="IPR002810">
    <property type="entry name" value="NfeD-like_C"/>
</dbReference>
<keyword evidence="1" id="KW-0472">Membrane</keyword>
<dbReference type="Pfam" id="PF01957">
    <property type="entry name" value="NfeD"/>
    <property type="match status" value="1"/>
</dbReference>
<reference evidence="3 4" key="1">
    <citation type="submission" date="2018-08" db="EMBL/GenBank/DDBJ databases">
        <title>A genome reference for cultivated species of the human gut microbiota.</title>
        <authorList>
            <person name="Zou Y."/>
            <person name="Xue W."/>
            <person name="Luo G."/>
        </authorList>
    </citation>
    <scope>NUCLEOTIDE SEQUENCE [LARGE SCALE GENOMIC DNA]</scope>
    <source>
        <strain evidence="3 4">AM25-1</strain>
    </source>
</reference>
<evidence type="ECO:0000313" key="3">
    <source>
        <dbReference type="EMBL" id="RHF70661.1"/>
    </source>
</evidence>
<protein>
    <submittedName>
        <fullName evidence="3">NfeD family protein</fullName>
    </submittedName>
</protein>
<dbReference type="RefSeq" id="WP_005887379.1">
    <property type="nucleotide sequence ID" value="NZ_CABMMQ010000002.1"/>
</dbReference>
<organism evidence="3 4">
    <name type="scientific">Fusobacterium mortiferum</name>
    <dbReference type="NCBI Taxonomy" id="850"/>
    <lineage>
        <taxon>Bacteria</taxon>
        <taxon>Fusobacteriati</taxon>
        <taxon>Fusobacteriota</taxon>
        <taxon>Fusobacteriia</taxon>
        <taxon>Fusobacteriales</taxon>
        <taxon>Fusobacteriaceae</taxon>
        <taxon>Fusobacterium</taxon>
    </lineage>
</organism>